<reference evidence="3" key="1">
    <citation type="submission" date="2023-12" db="EMBL/GenBank/DDBJ databases">
        <title>Novel isolates from deep terrestrial aquifers shed light on the physiology and ecology of the class Limnochordia.</title>
        <authorList>
            <person name="Karnachuk O.V."/>
            <person name="Lukina A.P."/>
            <person name="Avakyan M.R."/>
            <person name="Kadnikov V."/>
            <person name="Begmatov S."/>
            <person name="Beletsky A.V."/>
            <person name="Mardanov A.V."/>
            <person name="Ravin N.V."/>
        </authorList>
    </citation>
    <scope>NUCLEOTIDE SEQUENCE [LARGE SCALE GENOMIC DNA]</scope>
    <source>
        <strain evidence="3">LN</strain>
    </source>
</reference>
<evidence type="ECO:0008006" key="4">
    <source>
        <dbReference type="Google" id="ProtNLM"/>
    </source>
</evidence>
<gene>
    <name evidence="2" type="ORF">VLY81_11225</name>
</gene>
<protein>
    <recommendedName>
        <fullName evidence="4">Flagellar operon protein (TIGR03826 family)</fullName>
    </recommendedName>
</protein>
<feature type="region of interest" description="Disordered" evidence="1">
    <location>
        <begin position="109"/>
        <end position="146"/>
    </location>
</feature>
<feature type="compositionally biased region" description="Basic and acidic residues" evidence="1">
    <location>
        <begin position="136"/>
        <end position="146"/>
    </location>
</feature>
<organism evidence="2 3">
    <name type="scientific">Geochorda subterranea</name>
    <dbReference type="NCBI Taxonomy" id="3109564"/>
    <lineage>
        <taxon>Bacteria</taxon>
        <taxon>Bacillati</taxon>
        <taxon>Bacillota</taxon>
        <taxon>Limnochordia</taxon>
        <taxon>Limnochordales</taxon>
        <taxon>Geochordaceae</taxon>
        <taxon>Geochorda</taxon>
    </lineage>
</organism>
<keyword evidence="3" id="KW-1185">Reference proteome</keyword>
<dbReference type="EMBL" id="CP141614">
    <property type="protein sequence ID" value="WRP13990.1"/>
    <property type="molecule type" value="Genomic_DNA"/>
</dbReference>
<name>A0ABZ1BME6_9FIRM</name>
<dbReference type="RefSeq" id="WP_324668266.1">
    <property type="nucleotide sequence ID" value="NZ_CP141614.1"/>
</dbReference>
<evidence type="ECO:0000313" key="2">
    <source>
        <dbReference type="EMBL" id="WRP13990.1"/>
    </source>
</evidence>
<dbReference type="Proteomes" id="UP001333102">
    <property type="component" value="Chromosome"/>
</dbReference>
<evidence type="ECO:0000313" key="3">
    <source>
        <dbReference type="Proteomes" id="UP001333102"/>
    </source>
</evidence>
<accession>A0ABZ1BME6</accession>
<proteinExistence type="predicted"/>
<sequence length="146" mass="15866">MGVKNCARCGRLFTGVDEICPSCAGQEQAEFDQVRAYLGRHPGATVAEVSAQTGVAVAQIHRWVREGRLRLTAEQLGEELHCQRCGTPIDHGRFCPACLEQLARELSHAARPDAGKPPPGAPASDRTGGSKKPRLHTRDDVKRRFG</sequence>
<evidence type="ECO:0000256" key="1">
    <source>
        <dbReference type="SAM" id="MobiDB-lite"/>
    </source>
</evidence>